<feature type="domain" description="GAG-pre-integrase" evidence="1">
    <location>
        <begin position="140"/>
        <end position="191"/>
    </location>
</feature>
<keyword evidence="4" id="KW-1185">Reference proteome</keyword>
<protein>
    <recommendedName>
        <fullName evidence="5">GAG-pre-integrase domain-containing protein</fullName>
    </recommendedName>
</protein>
<feature type="domain" description="Retrovirus-related Pol polyprotein from transposon TNT 1-94-like beta-barrel" evidence="2">
    <location>
        <begin position="31"/>
        <end position="108"/>
    </location>
</feature>
<dbReference type="Proteomes" id="UP001227230">
    <property type="component" value="Chromosome 2"/>
</dbReference>
<evidence type="ECO:0000259" key="1">
    <source>
        <dbReference type="Pfam" id="PF13976"/>
    </source>
</evidence>
<evidence type="ECO:0008006" key="5">
    <source>
        <dbReference type="Google" id="ProtNLM"/>
    </source>
</evidence>
<dbReference type="EMBL" id="CP126649">
    <property type="protein sequence ID" value="WJZ82590.1"/>
    <property type="molecule type" value="Genomic_DNA"/>
</dbReference>
<name>A0ABY9BI68_VITVI</name>
<evidence type="ECO:0000313" key="4">
    <source>
        <dbReference type="Proteomes" id="UP001227230"/>
    </source>
</evidence>
<gene>
    <name evidence="3" type="ORF">VitviT2T_002335</name>
</gene>
<evidence type="ECO:0000313" key="3">
    <source>
        <dbReference type="EMBL" id="WJZ82590.1"/>
    </source>
</evidence>
<dbReference type="InterPro" id="IPR054722">
    <property type="entry name" value="PolX-like_BBD"/>
</dbReference>
<proteinExistence type="predicted"/>
<dbReference type="InterPro" id="IPR025724">
    <property type="entry name" value="GAG-pre-integrase_dom"/>
</dbReference>
<dbReference type="Pfam" id="PF22936">
    <property type="entry name" value="Pol_BBD"/>
    <property type="match status" value="1"/>
</dbReference>
<dbReference type="Pfam" id="PF13976">
    <property type="entry name" value="gag_pre-integrs"/>
    <property type="match status" value="1"/>
</dbReference>
<evidence type="ECO:0000259" key="2">
    <source>
        <dbReference type="Pfam" id="PF22936"/>
    </source>
</evidence>
<accession>A0ABY9BI68</accession>
<reference evidence="3 4" key="1">
    <citation type="journal article" date="2023" name="Hortic Res">
        <title>The complete reference genome for grapevine (Vitis vinifera L.) genetics and breeding.</title>
        <authorList>
            <person name="Shi X."/>
            <person name="Cao S."/>
            <person name="Wang X."/>
            <person name="Huang S."/>
            <person name="Wang Y."/>
            <person name="Liu Z."/>
            <person name="Liu W."/>
            <person name="Leng X."/>
            <person name="Peng Y."/>
            <person name="Wang N."/>
            <person name="Wang Y."/>
            <person name="Ma Z."/>
            <person name="Xu X."/>
            <person name="Zhang F."/>
            <person name="Xue H."/>
            <person name="Zhong H."/>
            <person name="Wang Y."/>
            <person name="Zhang K."/>
            <person name="Velt A."/>
            <person name="Avia K."/>
            <person name="Holtgrawe D."/>
            <person name="Grimplet J."/>
            <person name="Matus J.T."/>
            <person name="Ware D."/>
            <person name="Wu X."/>
            <person name="Wang H."/>
            <person name="Liu C."/>
            <person name="Fang Y."/>
            <person name="Rustenholz C."/>
            <person name="Cheng Z."/>
            <person name="Xiao H."/>
            <person name="Zhou Y."/>
        </authorList>
    </citation>
    <scope>NUCLEOTIDE SEQUENCE [LARGE SCALE GENOMIC DNA]</scope>
    <source>
        <strain evidence="4">cv. Pinot noir / PN40024</strain>
        <tissue evidence="3">Leaf</tissue>
    </source>
</reference>
<organism evidence="3 4">
    <name type="scientific">Vitis vinifera</name>
    <name type="common">Grape</name>
    <dbReference type="NCBI Taxonomy" id="29760"/>
    <lineage>
        <taxon>Eukaryota</taxon>
        <taxon>Viridiplantae</taxon>
        <taxon>Streptophyta</taxon>
        <taxon>Embryophyta</taxon>
        <taxon>Tracheophyta</taxon>
        <taxon>Spermatophyta</taxon>
        <taxon>Magnoliopsida</taxon>
        <taxon>eudicotyledons</taxon>
        <taxon>Gunneridae</taxon>
        <taxon>Pentapetalae</taxon>
        <taxon>rosids</taxon>
        <taxon>Vitales</taxon>
        <taxon>Vitaceae</taxon>
        <taxon>Viteae</taxon>
        <taxon>Vitis</taxon>
    </lineage>
</organism>
<sequence length="195" mass="21641">MGHTAKNCPKMSSTDFTANCAASSQGKIHKWLDSAASHNMTTDLSNLSINYEYDGTDEVVIGDGSGLPVSHIGSLSLASSNRVFHLRDTLCVPTIQKNLISVHHFTKHNNVFLEFHPTYFLVKDWITGAILLKGECENGVYPFSEHLPPNSKNVVAYVHERTTPDGWHKRLGHPSSKLVNHLIHVFSLSTNKNDH</sequence>